<sequence length="572" mass="61556">MVEFRTFLKHPMKIFAGVLITLLFLFWVFLSGPATPTKNYGIIFDAGSSHTAASLFTWNSELRNFTTLSWKKELTPGISSFASNLDGIGPYFKELIAFASEAIPKSEHSRTPIFIKATAGLRLLPPAKRDTILKAVREYLSQPANNPFLFKADNAQMISGQEEAVFGWITTNWLLGTLTDDVATASRHGVAPGRTAAMLDLGGGSNQIAFEMDPTAMPSEIDHDDLPTARHCFQPPATPLLRPLGQVPVEVFGRRRAVFAVSFLGYGRDRAFLRLGHALTHLAPALATRDPPPAPEEHPLQSRALGVAQCPAARQACLWNAEDHPMTDFQQARMGPVEKSGTEWIPHGCLAGAAHFEAREGGSTWQLVGEGVPTGCQTLLAVTDLLNLTTPCMTASPAPSAASHCSVSGHLLPTFIPAGMPVFGCSAYHYTRKALGLPAHTTAAEIKRAAEGFCGMNDAALAQRYPTDKYRDGHCFSGTYIWALLTRAFGVPADYPLTLDEKIDSIETGWTLGAMIYEAHQMAGPTDPYARQIMWLSLGLVAIAAVAVAGGLLVLRRRAPGGSALEGPAPGL</sequence>
<feature type="transmembrane region" description="Helical" evidence="3">
    <location>
        <begin position="12"/>
        <end position="30"/>
    </location>
</feature>
<dbReference type="InterPro" id="IPR000407">
    <property type="entry name" value="GDA1_CD39_NTPase"/>
</dbReference>
<comment type="caution">
    <text evidence="4">The sequence shown here is derived from an EMBL/GenBank/DDBJ whole genome shotgun (WGS) entry which is preliminary data.</text>
</comment>
<proteinExistence type="inferred from homology"/>
<evidence type="ECO:0000256" key="2">
    <source>
        <dbReference type="ARBA" id="ARBA00022801"/>
    </source>
</evidence>
<protein>
    <submittedName>
        <fullName evidence="4">Ectonucleoside triphosphate diphosphohydrolase 1</fullName>
    </submittedName>
</protein>
<keyword evidence="3" id="KW-0812">Transmembrane</keyword>
<evidence type="ECO:0000313" key="4">
    <source>
        <dbReference type="EMBL" id="KAJ4458545.1"/>
    </source>
</evidence>
<comment type="similarity">
    <text evidence="1">Belongs to the GDA1/CD39 NTPase family.</text>
</comment>
<reference evidence="4" key="1">
    <citation type="journal article" date="2022" name="bioRxiv">
        <title>Genomics of Preaxostyla Flagellates Illuminates Evolutionary Transitions and the Path Towards Mitochondrial Loss.</title>
        <authorList>
            <person name="Novak L.V.F."/>
            <person name="Treitli S.C."/>
            <person name="Pyrih J."/>
            <person name="Halakuc P."/>
            <person name="Pipaliya S.V."/>
            <person name="Vacek V."/>
            <person name="Brzon O."/>
            <person name="Soukal P."/>
            <person name="Eme L."/>
            <person name="Dacks J.B."/>
            <person name="Karnkowska A."/>
            <person name="Elias M."/>
            <person name="Hampl V."/>
        </authorList>
    </citation>
    <scope>NUCLEOTIDE SEQUENCE</scope>
    <source>
        <strain evidence="4">RCP-MX</strain>
    </source>
</reference>
<dbReference type="CDD" id="cd24003">
    <property type="entry name" value="ASKHA_NBD_GDA1_CD39_NTPase"/>
    <property type="match status" value="1"/>
</dbReference>
<evidence type="ECO:0000256" key="1">
    <source>
        <dbReference type="ARBA" id="ARBA00009283"/>
    </source>
</evidence>
<dbReference type="EMBL" id="JAPMOS010000028">
    <property type="protein sequence ID" value="KAJ4458545.1"/>
    <property type="molecule type" value="Genomic_DNA"/>
</dbReference>
<keyword evidence="3" id="KW-1133">Transmembrane helix</keyword>
<evidence type="ECO:0000256" key="3">
    <source>
        <dbReference type="SAM" id="Phobius"/>
    </source>
</evidence>
<feature type="transmembrane region" description="Helical" evidence="3">
    <location>
        <begin position="533"/>
        <end position="555"/>
    </location>
</feature>
<dbReference type="Proteomes" id="UP001141327">
    <property type="component" value="Unassembled WGS sequence"/>
</dbReference>
<gene>
    <name evidence="4" type="ORF">PAPYR_5745</name>
</gene>
<dbReference type="PANTHER" id="PTHR11782:SF83">
    <property type="entry name" value="GUANOSINE-DIPHOSPHATASE"/>
    <property type="match status" value="1"/>
</dbReference>
<dbReference type="Pfam" id="PF01150">
    <property type="entry name" value="GDA1_CD39"/>
    <property type="match status" value="2"/>
</dbReference>
<evidence type="ECO:0000313" key="5">
    <source>
        <dbReference type="Proteomes" id="UP001141327"/>
    </source>
</evidence>
<accession>A0ABQ8UH14</accession>
<dbReference type="Gene3D" id="3.30.420.150">
    <property type="entry name" value="Exopolyphosphatase. Domain 2"/>
    <property type="match status" value="1"/>
</dbReference>
<keyword evidence="2" id="KW-0378">Hydrolase</keyword>
<organism evidence="4 5">
    <name type="scientific">Paratrimastix pyriformis</name>
    <dbReference type="NCBI Taxonomy" id="342808"/>
    <lineage>
        <taxon>Eukaryota</taxon>
        <taxon>Metamonada</taxon>
        <taxon>Preaxostyla</taxon>
        <taxon>Paratrimastigidae</taxon>
        <taxon>Paratrimastix</taxon>
    </lineage>
</organism>
<dbReference type="PANTHER" id="PTHR11782">
    <property type="entry name" value="ADENOSINE/GUANOSINE DIPHOSPHATASE"/>
    <property type="match status" value="1"/>
</dbReference>
<keyword evidence="3" id="KW-0472">Membrane</keyword>
<dbReference type="Gene3D" id="3.30.420.40">
    <property type="match status" value="1"/>
</dbReference>
<name>A0ABQ8UH14_9EUKA</name>
<keyword evidence="5" id="KW-1185">Reference proteome</keyword>